<dbReference type="AlphaFoldDB" id="A0AAD6W254"/>
<accession>A0AAD6W254</accession>
<evidence type="ECO:0000313" key="1">
    <source>
        <dbReference type="EMBL" id="KAJ6995866.1"/>
    </source>
</evidence>
<reference evidence="1" key="1">
    <citation type="journal article" date="2023" name="Mol. Ecol. Resour.">
        <title>Chromosome-level genome assembly of a triploid poplar Populus alba 'Berolinensis'.</title>
        <authorList>
            <person name="Chen S."/>
            <person name="Yu Y."/>
            <person name="Wang X."/>
            <person name="Wang S."/>
            <person name="Zhang T."/>
            <person name="Zhou Y."/>
            <person name="He R."/>
            <person name="Meng N."/>
            <person name="Wang Y."/>
            <person name="Liu W."/>
            <person name="Liu Z."/>
            <person name="Liu J."/>
            <person name="Guo Q."/>
            <person name="Huang H."/>
            <person name="Sederoff R.R."/>
            <person name="Wang G."/>
            <person name="Qu G."/>
            <person name="Chen S."/>
        </authorList>
    </citation>
    <scope>NUCLEOTIDE SEQUENCE</scope>
    <source>
        <strain evidence="1">SC-2020</strain>
    </source>
</reference>
<dbReference type="EMBL" id="JAQIZT010000005">
    <property type="protein sequence ID" value="KAJ6995866.1"/>
    <property type="molecule type" value="Genomic_DNA"/>
</dbReference>
<evidence type="ECO:0000313" key="2">
    <source>
        <dbReference type="Proteomes" id="UP001164929"/>
    </source>
</evidence>
<sequence length="56" mass="6372">MRDVADCWSCAGVVSLQGRAGELEFNRQETYSRDTERVEREGVRMLEDLLGHKNAS</sequence>
<name>A0AAD6W254_9ROSI</name>
<comment type="caution">
    <text evidence="1">The sequence shown here is derived from an EMBL/GenBank/DDBJ whole genome shotgun (WGS) entry which is preliminary data.</text>
</comment>
<organism evidence="1 2">
    <name type="scientific">Populus alba x Populus x berolinensis</name>
    <dbReference type="NCBI Taxonomy" id="444605"/>
    <lineage>
        <taxon>Eukaryota</taxon>
        <taxon>Viridiplantae</taxon>
        <taxon>Streptophyta</taxon>
        <taxon>Embryophyta</taxon>
        <taxon>Tracheophyta</taxon>
        <taxon>Spermatophyta</taxon>
        <taxon>Magnoliopsida</taxon>
        <taxon>eudicotyledons</taxon>
        <taxon>Gunneridae</taxon>
        <taxon>Pentapetalae</taxon>
        <taxon>rosids</taxon>
        <taxon>fabids</taxon>
        <taxon>Malpighiales</taxon>
        <taxon>Salicaceae</taxon>
        <taxon>Saliceae</taxon>
        <taxon>Populus</taxon>
    </lineage>
</organism>
<proteinExistence type="predicted"/>
<protein>
    <submittedName>
        <fullName evidence="1">Uncharacterized protein</fullName>
    </submittedName>
</protein>
<gene>
    <name evidence="1" type="ORF">NC653_012671</name>
</gene>
<keyword evidence="2" id="KW-1185">Reference proteome</keyword>
<dbReference type="Proteomes" id="UP001164929">
    <property type="component" value="Chromosome 5"/>
</dbReference>